<keyword evidence="3 7" id="KW-0645">Protease</keyword>
<comment type="subcellular location">
    <subcellularLocation>
        <location evidence="7">Cell inner membrane</location>
    </subcellularLocation>
    <subcellularLocation>
        <location evidence="1">Membrane</location>
    </subcellularLocation>
</comment>
<dbReference type="PANTHER" id="PTHR33209">
    <property type="entry name" value="PROTEASE 4"/>
    <property type="match status" value="1"/>
</dbReference>
<keyword evidence="5" id="KW-0720">Serine protease</keyword>
<keyword evidence="7" id="KW-1003">Cell membrane</keyword>
<name>A0ABT3L188_9CYAN</name>
<evidence type="ECO:0000313" key="10">
    <source>
        <dbReference type="EMBL" id="MCW6035268.1"/>
    </source>
</evidence>
<keyword evidence="8" id="KW-0812">Transmembrane</keyword>
<dbReference type="InterPro" id="IPR047217">
    <property type="entry name" value="S49_SppA_67K_type_N"/>
</dbReference>
<dbReference type="PIRSF" id="PIRSF001217">
    <property type="entry name" value="Protease_4_SppA"/>
    <property type="match status" value="1"/>
</dbReference>
<dbReference type="Proteomes" id="UP001526426">
    <property type="component" value="Unassembled WGS sequence"/>
</dbReference>
<keyword evidence="11" id="KW-1185">Reference proteome</keyword>
<dbReference type="NCBIfam" id="TIGR00705">
    <property type="entry name" value="SppA_67K"/>
    <property type="match status" value="1"/>
</dbReference>
<feature type="domain" description="Peptidase S49" evidence="9">
    <location>
        <begin position="128"/>
        <end position="280"/>
    </location>
</feature>
<dbReference type="Gene3D" id="3.90.226.10">
    <property type="entry name" value="2-enoyl-CoA Hydratase, Chain A, domain 1"/>
    <property type="match status" value="3"/>
</dbReference>
<feature type="transmembrane region" description="Helical" evidence="8">
    <location>
        <begin position="12"/>
        <end position="38"/>
    </location>
</feature>
<evidence type="ECO:0000259" key="9">
    <source>
        <dbReference type="Pfam" id="PF01343"/>
    </source>
</evidence>
<evidence type="ECO:0000256" key="2">
    <source>
        <dbReference type="ARBA" id="ARBA00008683"/>
    </source>
</evidence>
<keyword evidence="7" id="KW-0997">Cell inner membrane</keyword>
<dbReference type="PANTHER" id="PTHR33209:SF1">
    <property type="entry name" value="PEPTIDASE S49 DOMAIN-CONTAINING PROTEIN"/>
    <property type="match status" value="1"/>
</dbReference>
<reference evidence="10 11" key="1">
    <citation type="submission" date="2021-08" db="EMBL/GenBank/DDBJ databases">
        <title>Draft genome sequence of Spirulina subsalsa with high tolerance to salinity and hype-accumulation of phycocyanin.</title>
        <authorList>
            <person name="Pei H."/>
            <person name="Jiang L."/>
        </authorList>
    </citation>
    <scope>NUCLEOTIDE SEQUENCE [LARGE SCALE GENOMIC DNA]</scope>
    <source>
        <strain evidence="10 11">FACHB-351</strain>
    </source>
</reference>
<comment type="caution">
    <text evidence="10">The sequence shown here is derived from an EMBL/GenBank/DDBJ whole genome shotgun (WGS) entry which is preliminary data.</text>
</comment>
<dbReference type="EC" id="3.4.21.-" evidence="7"/>
<comment type="similarity">
    <text evidence="2 7">Belongs to the peptidase S49 family.</text>
</comment>
<dbReference type="InterPro" id="IPR004635">
    <property type="entry name" value="Pept_S49_SppA"/>
</dbReference>
<keyword evidence="8" id="KW-1133">Transmembrane helix</keyword>
<accession>A0ABT3L188</accession>
<evidence type="ECO:0000256" key="5">
    <source>
        <dbReference type="ARBA" id="ARBA00022825"/>
    </source>
</evidence>
<dbReference type="Gene3D" id="6.20.330.10">
    <property type="match status" value="1"/>
</dbReference>
<organism evidence="10 11">
    <name type="scientific">Spirulina subsalsa FACHB-351</name>
    <dbReference type="NCBI Taxonomy" id="234711"/>
    <lineage>
        <taxon>Bacteria</taxon>
        <taxon>Bacillati</taxon>
        <taxon>Cyanobacteriota</taxon>
        <taxon>Cyanophyceae</taxon>
        <taxon>Spirulinales</taxon>
        <taxon>Spirulinaceae</taxon>
        <taxon>Spirulina</taxon>
    </lineage>
</organism>
<dbReference type="InterPro" id="IPR002142">
    <property type="entry name" value="Peptidase_S49"/>
</dbReference>
<evidence type="ECO:0000256" key="6">
    <source>
        <dbReference type="ARBA" id="ARBA00023136"/>
    </source>
</evidence>
<sequence>MLRFLQQVIASLIGTLAALLILSTMGLGLFTLLIVAALSQEESPRLRNQSMLVFDLSLEIRDTEPILRFSESFGSGSPRAIALRRVIQNLEKAAQDDRIVGLLLDGSNGSPTAGYATLKEVRAALEQFKESGKTIMAYDVNMGKKGYYLASLADRLILNPMGVLELNGLSSEQFFLAGALDQLGIGVQVVRVGDYKSAVEPLIQEELSPENRQQISQLLQEIWGEYLTVVSAGRELSVSQVETAANEQGILLPEAALAANLIDEVAHYDEVMGEIKELTGQDSTTRNFRQVSLSNYTTMAVEAAARKPSQNKVAVVYAEGPIVYGRGGERQISSDRLVRQLRTIRHSDEVKALVLRVNSPGGSATASDIILRELQLLAEEKPVVVSMGDVAASGGYWIATGADYIFAQPNTITGSIGVFGVIPNVEEISSNNGITWDGVKTSPFADIESISRPKNEAELALLQNFVNQIYDLFLEKVANSRDLSPSAVAEVAQGRIWSGIAAQNLGLVDELGGLENAIAHAAEKAELGDDWEAEEYIEEPRLEDILFRRLVMIFQAETQSQDPITTELSRLHGELSVLTQLNDPRDIYSHLLFDLRIR</sequence>
<dbReference type="RefSeq" id="WP_265262942.1">
    <property type="nucleotide sequence ID" value="NZ_JAIHOM010000010.1"/>
</dbReference>
<dbReference type="CDD" id="cd07018">
    <property type="entry name" value="S49_SppA_67K_type"/>
    <property type="match status" value="1"/>
</dbReference>
<dbReference type="InterPro" id="IPR047272">
    <property type="entry name" value="S49_SppA_C"/>
</dbReference>
<dbReference type="NCBIfam" id="TIGR00706">
    <property type="entry name" value="SppA_dom"/>
    <property type="match status" value="1"/>
</dbReference>
<evidence type="ECO:0000313" key="11">
    <source>
        <dbReference type="Proteomes" id="UP001526426"/>
    </source>
</evidence>
<dbReference type="SUPFAM" id="SSF52096">
    <property type="entry name" value="ClpP/crotonase"/>
    <property type="match status" value="2"/>
</dbReference>
<proteinExistence type="inferred from homology"/>
<evidence type="ECO:0000256" key="1">
    <source>
        <dbReference type="ARBA" id="ARBA00004370"/>
    </source>
</evidence>
<dbReference type="InterPro" id="IPR029045">
    <property type="entry name" value="ClpP/crotonase-like_dom_sf"/>
</dbReference>
<feature type="domain" description="Peptidase S49" evidence="9">
    <location>
        <begin position="377"/>
        <end position="527"/>
    </location>
</feature>
<evidence type="ECO:0000256" key="8">
    <source>
        <dbReference type="SAM" id="Phobius"/>
    </source>
</evidence>
<dbReference type="Pfam" id="PF01343">
    <property type="entry name" value="Peptidase_S49"/>
    <property type="match status" value="2"/>
</dbReference>
<keyword evidence="4 7" id="KW-0378">Hydrolase</keyword>
<keyword evidence="6 7" id="KW-0472">Membrane</keyword>
<evidence type="ECO:0000256" key="4">
    <source>
        <dbReference type="ARBA" id="ARBA00022801"/>
    </source>
</evidence>
<protein>
    <recommendedName>
        <fullName evidence="7">Protease 4</fullName>
        <ecNumber evidence="7">3.4.21.-</ecNumber>
    </recommendedName>
    <alternativeName>
        <fullName evidence="7">Endopeptidase IV</fullName>
    </alternativeName>
    <alternativeName>
        <fullName evidence="7">Protease IV</fullName>
    </alternativeName>
    <alternativeName>
        <fullName evidence="7">Signal peptide peptidase</fullName>
    </alternativeName>
</protein>
<gene>
    <name evidence="10" type="primary">sppA</name>
    <name evidence="10" type="ORF">K4A83_03135</name>
</gene>
<evidence type="ECO:0000256" key="3">
    <source>
        <dbReference type="ARBA" id="ARBA00022670"/>
    </source>
</evidence>
<dbReference type="InterPro" id="IPR004634">
    <property type="entry name" value="Pept_S49_pIV"/>
</dbReference>
<dbReference type="CDD" id="cd07023">
    <property type="entry name" value="S49_Sppa_N_C"/>
    <property type="match status" value="1"/>
</dbReference>
<dbReference type="EMBL" id="JAIHOM010000010">
    <property type="protein sequence ID" value="MCW6035268.1"/>
    <property type="molecule type" value="Genomic_DNA"/>
</dbReference>
<evidence type="ECO:0000256" key="7">
    <source>
        <dbReference type="PIRNR" id="PIRNR001217"/>
    </source>
</evidence>